<accession>A0AAE9GSH8</accession>
<dbReference type="EMBL" id="OM982620">
    <property type="protein sequence ID" value="UOL48452.1"/>
    <property type="molecule type" value="Genomic_DNA"/>
</dbReference>
<evidence type="ECO:0000313" key="1">
    <source>
        <dbReference type="EMBL" id="UOL48452.1"/>
    </source>
</evidence>
<dbReference type="GeneID" id="80266087"/>
<dbReference type="Proteomes" id="UP000831298">
    <property type="component" value="Segment"/>
</dbReference>
<reference evidence="1 2" key="1">
    <citation type="submission" date="2022-02" db="EMBL/GenBank/DDBJ databases">
        <authorList>
            <person name="Gylling M."/>
        </authorList>
    </citation>
    <scope>NUCLEOTIDE SEQUENCE [LARGE SCALE GENOMIC DNA]</scope>
</reference>
<proteinExistence type="predicted"/>
<dbReference type="KEGG" id="vg:80266087"/>
<keyword evidence="2" id="KW-1185">Reference proteome</keyword>
<protein>
    <submittedName>
        <fullName evidence="1">Uncharacterized protein</fullName>
    </submittedName>
</protein>
<dbReference type="RefSeq" id="YP_010766408.1">
    <property type="nucleotide sequence ID" value="NC_073679.1"/>
</dbReference>
<evidence type="ECO:0000313" key="2">
    <source>
        <dbReference type="Proteomes" id="UP000831298"/>
    </source>
</evidence>
<sequence>MTIKMRLDTQSLRDLLASNPELEVEIGQEVTNNIKDDIIKRGIDAKVEACLQGMMENTGSYYSPRWVAKDPKIKQAIKAAIDGEVRAELTDSITAIVNDLVGRQLRVERDALTRDIKALLKEIVTPEMAREILIMSLNK</sequence>
<name>A0AAE9GSH8_9CAUD</name>
<organism evidence="1 2">
    <name type="scientific">Pseudomonas phage Kremar</name>
    <dbReference type="NCBI Taxonomy" id="2928831"/>
    <lineage>
        <taxon>Viruses</taxon>
        <taxon>Duplodnaviria</taxon>
        <taxon>Heunggongvirae</taxon>
        <taxon>Uroviricota</taxon>
        <taxon>Caudoviricetes</taxon>
        <taxon>Vandenendeviridae</taxon>
        <taxon>Gorskivirinae</taxon>
        <taxon>Kremarvirus</taxon>
        <taxon>Kremarvirus kremar</taxon>
    </lineage>
</organism>